<dbReference type="OrthoDB" id="133743at2157"/>
<dbReference type="PANTHER" id="PTHR34504">
    <property type="entry name" value="ANTITOXIN HICB"/>
    <property type="match status" value="1"/>
</dbReference>
<gene>
    <name evidence="2" type="ordered locus">Mtc_1990</name>
</gene>
<evidence type="ECO:0000313" key="3">
    <source>
        <dbReference type="Proteomes" id="UP000005233"/>
    </source>
</evidence>
<evidence type="ECO:0000313" key="2">
    <source>
        <dbReference type="EMBL" id="AFD00730.1"/>
    </source>
</evidence>
<dbReference type="InterPro" id="IPR035069">
    <property type="entry name" value="TTHA1013/TTHA0281-like"/>
</dbReference>
<dbReference type="Gene3D" id="3.30.160.250">
    <property type="match status" value="1"/>
</dbReference>
<dbReference type="eggNOG" id="arCOG02411">
    <property type="taxonomic scope" value="Archaea"/>
</dbReference>
<sequence>MVKYMIIIEKAKNNYSAYCPDLPGVIATGKTKETIEKMREAIIFHIEGLKREKMEIPNMFAKSEHVHSYINMFTKSEHLRSSL</sequence>
<dbReference type="GeneID" id="11972144"/>
<dbReference type="Proteomes" id="UP000005233">
    <property type="component" value="Chromosome"/>
</dbReference>
<name>H8I683_METCZ</name>
<organism evidence="2 3">
    <name type="scientific">Methanocella conradii (strain DSM 24694 / JCM 17849 / CGMCC 1.5162 / HZ254)</name>
    <dbReference type="NCBI Taxonomy" id="1041930"/>
    <lineage>
        <taxon>Archaea</taxon>
        <taxon>Methanobacteriati</taxon>
        <taxon>Methanobacteriota</taxon>
        <taxon>Stenosarchaea group</taxon>
        <taxon>Methanomicrobia</taxon>
        <taxon>Methanocellales</taxon>
        <taxon>Methanocellaceae</taxon>
        <taxon>Methanocella</taxon>
    </lineage>
</organism>
<dbReference type="InterPro" id="IPR051404">
    <property type="entry name" value="TA_system_antitoxin"/>
</dbReference>
<dbReference type="HOGENOM" id="CLU_114047_2_2_2"/>
<dbReference type="PANTHER" id="PTHR34504:SF2">
    <property type="entry name" value="UPF0150 PROTEIN SSL0259"/>
    <property type="match status" value="1"/>
</dbReference>
<dbReference type="SUPFAM" id="SSF143100">
    <property type="entry name" value="TTHA1013/TTHA0281-like"/>
    <property type="match status" value="1"/>
</dbReference>
<accession>H8I683</accession>
<feature type="domain" description="HicB-like antitoxin of toxin-antitoxin system" evidence="1">
    <location>
        <begin position="4"/>
        <end position="59"/>
    </location>
</feature>
<dbReference type="KEGG" id="mez:Mtc_1990"/>
<evidence type="ECO:0000259" key="1">
    <source>
        <dbReference type="Pfam" id="PF15919"/>
    </source>
</evidence>
<protein>
    <recommendedName>
        <fullName evidence="1">HicB-like antitoxin of toxin-antitoxin system domain-containing protein</fullName>
    </recommendedName>
</protein>
<dbReference type="RefSeq" id="WP_014406561.1">
    <property type="nucleotide sequence ID" value="NC_017034.1"/>
</dbReference>
<dbReference type="AlphaFoldDB" id="H8I683"/>
<reference evidence="2 3" key="1">
    <citation type="journal article" date="2012" name="J. Bacteriol.">
        <title>Complete genome sequence of a thermophilic methanogen, Methanocella conradii HZ254, isolated from Chinese rice field soil.</title>
        <authorList>
            <person name="Lu Z."/>
            <person name="Lu Y."/>
        </authorList>
    </citation>
    <scope>NUCLEOTIDE SEQUENCE [LARGE SCALE GENOMIC DNA]</scope>
    <source>
        <strain evidence="3">DSM 24694 / JCM 17849 / CGMCC 1.5162 / HZ254</strain>
    </source>
</reference>
<keyword evidence="3" id="KW-1185">Reference proteome</keyword>
<dbReference type="STRING" id="1041930.Mtc_1990"/>
<dbReference type="Pfam" id="PF15919">
    <property type="entry name" value="HicB_lk_antitox"/>
    <property type="match status" value="1"/>
</dbReference>
<dbReference type="EMBL" id="CP003243">
    <property type="protein sequence ID" value="AFD00730.1"/>
    <property type="molecule type" value="Genomic_DNA"/>
</dbReference>
<dbReference type="InterPro" id="IPR031807">
    <property type="entry name" value="HicB-like"/>
</dbReference>
<proteinExistence type="predicted"/>